<dbReference type="AlphaFoldDB" id="A0A6A4HJE9"/>
<evidence type="ECO:0000313" key="3">
    <source>
        <dbReference type="Proteomes" id="UP000799118"/>
    </source>
</evidence>
<protein>
    <submittedName>
        <fullName evidence="2">Uncharacterized protein</fullName>
    </submittedName>
</protein>
<reference evidence="2" key="1">
    <citation type="journal article" date="2019" name="Environ. Microbiol.">
        <title>Fungal ecological strategies reflected in gene transcription - a case study of two litter decomposers.</title>
        <authorList>
            <person name="Barbi F."/>
            <person name="Kohler A."/>
            <person name="Barry K."/>
            <person name="Baskaran P."/>
            <person name="Daum C."/>
            <person name="Fauchery L."/>
            <person name="Ihrmark K."/>
            <person name="Kuo A."/>
            <person name="LaButti K."/>
            <person name="Lipzen A."/>
            <person name="Morin E."/>
            <person name="Grigoriev I.V."/>
            <person name="Henrissat B."/>
            <person name="Lindahl B."/>
            <person name="Martin F."/>
        </authorList>
    </citation>
    <scope>NUCLEOTIDE SEQUENCE</scope>
    <source>
        <strain evidence="2">JB14</strain>
    </source>
</reference>
<keyword evidence="3" id="KW-1185">Reference proteome</keyword>
<sequence length="138" mass="15063">MPERGSCPSCGMDLADPDPELSSISEIKNLLQSNDEPLPTIKADLLSRQSVVESSLADIVERVKGLKSAIERLKKHQKALQSDSESCKIILHVARKVPDDVWVIIFEMATITQCGSSSQPLPAPVANSRITQALWNLS</sequence>
<dbReference type="Proteomes" id="UP000799118">
    <property type="component" value="Unassembled WGS sequence"/>
</dbReference>
<evidence type="ECO:0000313" key="2">
    <source>
        <dbReference type="EMBL" id="KAE9397661.1"/>
    </source>
</evidence>
<dbReference type="EMBL" id="ML769494">
    <property type="protein sequence ID" value="KAE9397661.1"/>
    <property type="molecule type" value="Genomic_DNA"/>
</dbReference>
<dbReference type="OrthoDB" id="2844974at2759"/>
<evidence type="ECO:0000256" key="1">
    <source>
        <dbReference type="SAM" id="Coils"/>
    </source>
</evidence>
<gene>
    <name evidence="2" type="ORF">BT96DRAFT_66838</name>
</gene>
<feature type="coiled-coil region" evidence="1">
    <location>
        <begin position="56"/>
        <end position="83"/>
    </location>
</feature>
<keyword evidence="1" id="KW-0175">Coiled coil</keyword>
<organism evidence="2 3">
    <name type="scientific">Gymnopus androsaceus JB14</name>
    <dbReference type="NCBI Taxonomy" id="1447944"/>
    <lineage>
        <taxon>Eukaryota</taxon>
        <taxon>Fungi</taxon>
        <taxon>Dikarya</taxon>
        <taxon>Basidiomycota</taxon>
        <taxon>Agaricomycotina</taxon>
        <taxon>Agaricomycetes</taxon>
        <taxon>Agaricomycetidae</taxon>
        <taxon>Agaricales</taxon>
        <taxon>Marasmiineae</taxon>
        <taxon>Omphalotaceae</taxon>
        <taxon>Gymnopus</taxon>
    </lineage>
</organism>
<name>A0A6A4HJE9_9AGAR</name>
<accession>A0A6A4HJE9</accession>
<proteinExistence type="predicted"/>